<dbReference type="CDD" id="cd10322">
    <property type="entry name" value="SLC5sbd"/>
    <property type="match status" value="1"/>
</dbReference>
<name>A0A1C6V1P5_9ACTN</name>
<organism evidence="10 11">
    <name type="scientific">Micromonospora yangpuensis</name>
    <dbReference type="NCBI Taxonomy" id="683228"/>
    <lineage>
        <taxon>Bacteria</taxon>
        <taxon>Bacillati</taxon>
        <taxon>Actinomycetota</taxon>
        <taxon>Actinomycetes</taxon>
        <taxon>Micromonosporales</taxon>
        <taxon>Micromonosporaceae</taxon>
        <taxon>Micromonospora</taxon>
    </lineage>
</organism>
<feature type="transmembrane region" description="Helical" evidence="9">
    <location>
        <begin position="165"/>
        <end position="183"/>
    </location>
</feature>
<keyword evidence="4 9" id="KW-0812">Transmembrane</keyword>
<reference evidence="10 11" key="1">
    <citation type="submission" date="2016-06" db="EMBL/GenBank/DDBJ databases">
        <authorList>
            <person name="Kjaerup R.B."/>
            <person name="Dalgaard T.S."/>
            <person name="Juul-Madsen H.R."/>
        </authorList>
    </citation>
    <scope>NUCLEOTIDE SEQUENCE [LARGE SCALE GENOMIC DNA]</scope>
    <source>
        <strain evidence="10 11">DSM 45577</strain>
    </source>
</reference>
<evidence type="ECO:0000256" key="7">
    <source>
        <dbReference type="RuleBase" id="RU362091"/>
    </source>
</evidence>
<feature type="transmembrane region" description="Helical" evidence="9">
    <location>
        <begin position="411"/>
        <end position="433"/>
    </location>
</feature>
<dbReference type="GO" id="GO:0005886">
    <property type="term" value="C:plasma membrane"/>
    <property type="evidence" value="ECO:0007669"/>
    <property type="project" value="TreeGrafter"/>
</dbReference>
<feature type="transmembrane region" description="Helical" evidence="9">
    <location>
        <begin position="248"/>
        <end position="266"/>
    </location>
</feature>
<dbReference type="STRING" id="683228.GA0070617_4316"/>
<evidence type="ECO:0000256" key="2">
    <source>
        <dbReference type="ARBA" id="ARBA00006434"/>
    </source>
</evidence>
<dbReference type="Proteomes" id="UP000198937">
    <property type="component" value="Unassembled WGS sequence"/>
</dbReference>
<keyword evidence="3" id="KW-0813">Transport</keyword>
<feature type="compositionally biased region" description="Basic and acidic residues" evidence="8">
    <location>
        <begin position="572"/>
        <end position="583"/>
    </location>
</feature>
<dbReference type="Gene3D" id="1.20.1730.10">
    <property type="entry name" value="Sodium/glucose cotransporter"/>
    <property type="match status" value="1"/>
</dbReference>
<feature type="transmembrane region" description="Helical" evidence="9">
    <location>
        <begin position="287"/>
        <end position="309"/>
    </location>
</feature>
<evidence type="ECO:0000256" key="4">
    <source>
        <dbReference type="ARBA" id="ARBA00022692"/>
    </source>
</evidence>
<dbReference type="InterPro" id="IPR038377">
    <property type="entry name" value="Na/Glc_symporter_sf"/>
</dbReference>
<keyword evidence="11" id="KW-1185">Reference proteome</keyword>
<feature type="transmembrane region" description="Helical" evidence="9">
    <location>
        <begin position="337"/>
        <end position="365"/>
    </location>
</feature>
<dbReference type="GO" id="GO:0022857">
    <property type="term" value="F:transmembrane transporter activity"/>
    <property type="evidence" value="ECO:0007669"/>
    <property type="project" value="InterPro"/>
</dbReference>
<feature type="transmembrane region" description="Helical" evidence="9">
    <location>
        <begin position="440"/>
        <end position="458"/>
    </location>
</feature>
<feature type="transmembrane region" description="Helical" evidence="9">
    <location>
        <begin position="74"/>
        <end position="99"/>
    </location>
</feature>
<evidence type="ECO:0000256" key="1">
    <source>
        <dbReference type="ARBA" id="ARBA00004141"/>
    </source>
</evidence>
<feature type="transmembrane region" description="Helical" evidence="9">
    <location>
        <begin position="48"/>
        <end position="68"/>
    </location>
</feature>
<feature type="transmembrane region" description="Helical" evidence="9">
    <location>
        <begin position="126"/>
        <end position="145"/>
    </location>
</feature>
<comment type="similarity">
    <text evidence="2 7">Belongs to the sodium:solute symporter (SSF) (TC 2.A.21) family.</text>
</comment>
<dbReference type="InterPro" id="IPR050277">
    <property type="entry name" value="Sodium:Solute_Symporter"/>
</dbReference>
<proteinExistence type="inferred from homology"/>
<evidence type="ECO:0000256" key="9">
    <source>
        <dbReference type="SAM" id="Phobius"/>
    </source>
</evidence>
<evidence type="ECO:0000256" key="3">
    <source>
        <dbReference type="ARBA" id="ARBA00022448"/>
    </source>
</evidence>
<accession>A0A1C6V1P5</accession>
<dbReference type="PANTHER" id="PTHR48086:SF8">
    <property type="entry name" value="MONOCARBOXYLIC ACID PERMEASE"/>
    <property type="match status" value="1"/>
</dbReference>
<dbReference type="Pfam" id="PF00474">
    <property type="entry name" value="SSF"/>
    <property type="match status" value="1"/>
</dbReference>
<dbReference type="RefSeq" id="WP_373868316.1">
    <property type="nucleotide sequence ID" value="NZ_BMMJ01000002.1"/>
</dbReference>
<feature type="transmembrane region" description="Helical" evidence="9">
    <location>
        <begin position="6"/>
        <end position="27"/>
    </location>
</feature>
<evidence type="ECO:0000256" key="8">
    <source>
        <dbReference type="SAM" id="MobiDB-lite"/>
    </source>
</evidence>
<feature type="transmembrane region" description="Helical" evidence="9">
    <location>
        <begin position="386"/>
        <end position="405"/>
    </location>
</feature>
<feature type="compositionally biased region" description="Low complexity" evidence="8">
    <location>
        <begin position="557"/>
        <end position="571"/>
    </location>
</feature>
<evidence type="ECO:0000313" key="10">
    <source>
        <dbReference type="EMBL" id="SCL60213.1"/>
    </source>
</evidence>
<evidence type="ECO:0000256" key="6">
    <source>
        <dbReference type="ARBA" id="ARBA00023136"/>
    </source>
</evidence>
<comment type="subcellular location">
    <subcellularLocation>
        <location evidence="1">Membrane</location>
        <topology evidence="1">Multi-pass membrane protein</topology>
    </subcellularLocation>
</comment>
<protein>
    <submittedName>
        <fullName evidence="10">Solute:Na+ symporter, SSS family</fullName>
    </submittedName>
</protein>
<evidence type="ECO:0000313" key="11">
    <source>
        <dbReference type="Proteomes" id="UP000198937"/>
    </source>
</evidence>
<feature type="region of interest" description="Disordered" evidence="8">
    <location>
        <begin position="533"/>
        <end position="583"/>
    </location>
</feature>
<sequence>MWREHLTEIIVFTALFGLVSGMGFVAARWRAPKDMAHLDEWGLGGRSFGGWITWFLVGGDLYTAYTFVAVPALMFGAGAAGFFAVPYTIVVYPLVFLVLCRLWSVSHRHGFVTPADFVRKRFDSPVLALLIAITGIVATMPYIALQLVGIEAVLKTMGVTGESTLARHLPIIVAFAILAAYTYQSGLRAPALIAFVKDTLIYVVILVAVIWLPYQLGGWGAIFDAADAKFAATPNPNDGILLTADNQLQYVTLAFGSALALFLYPHSITGVLASRSRDVVKRNMSALPAYSLLLGLIALLGFMAIAAGVTPLPGATEGSVDNNTVVPVLFDQQFPDWFAGVAYAAIGIGALVPAAIMSIAAANLFTRNIYKEYLRPAATAAQEANVSKITSLVVKVGAVACIVFLDPQFSIDLQLIGGVIILQTLPAVALGLYTRWFHKGALIAGWAAGMGLGMWMLYQIPNAATGRRHFGGSAFPLADFGLDTRRTIYVGIVAVGVNLAVAALLTLALRAAGRTDTGDHTLPDDYFTESEVRKGPLLTDSVEEGSLPNTPAPRTAPPTADTPAPPAARTAAGEDQRNARNNR</sequence>
<keyword evidence="6 9" id="KW-0472">Membrane</keyword>
<dbReference type="InterPro" id="IPR001734">
    <property type="entry name" value="Na/solute_symporter"/>
</dbReference>
<dbReference type="PANTHER" id="PTHR48086">
    <property type="entry name" value="SODIUM/PROLINE SYMPORTER-RELATED"/>
    <property type="match status" value="1"/>
</dbReference>
<keyword evidence="5 9" id="KW-1133">Transmembrane helix</keyword>
<dbReference type="PROSITE" id="PS50283">
    <property type="entry name" value="NA_SOLUT_SYMP_3"/>
    <property type="match status" value="1"/>
</dbReference>
<gene>
    <name evidence="10" type="ORF">GA0070617_4316</name>
</gene>
<evidence type="ECO:0000256" key="5">
    <source>
        <dbReference type="ARBA" id="ARBA00022989"/>
    </source>
</evidence>
<dbReference type="NCBIfam" id="NF046076">
    <property type="entry name" value="monocarbox_MctP"/>
    <property type="match status" value="1"/>
</dbReference>
<dbReference type="AlphaFoldDB" id="A0A1C6V1P5"/>
<feature type="transmembrane region" description="Helical" evidence="9">
    <location>
        <begin position="195"/>
        <end position="214"/>
    </location>
</feature>
<feature type="transmembrane region" description="Helical" evidence="9">
    <location>
        <begin position="488"/>
        <end position="509"/>
    </location>
</feature>
<dbReference type="EMBL" id="FMIA01000002">
    <property type="protein sequence ID" value="SCL60213.1"/>
    <property type="molecule type" value="Genomic_DNA"/>
</dbReference>